<reference evidence="2" key="1">
    <citation type="submission" date="2021-10" db="EMBL/GenBank/DDBJ databases">
        <title>Tropical sea cucumber genome reveals ecological adaptation and Cuvierian tubules defense mechanism.</title>
        <authorList>
            <person name="Chen T."/>
        </authorList>
    </citation>
    <scope>NUCLEOTIDE SEQUENCE</scope>
    <source>
        <strain evidence="2">Nanhai2018</strain>
        <tissue evidence="2">Muscle</tissue>
    </source>
</reference>
<proteinExistence type="predicted"/>
<organism evidence="2 3">
    <name type="scientific">Holothuria leucospilota</name>
    <name type="common">Black long sea cucumber</name>
    <name type="synonym">Mertensiothuria leucospilota</name>
    <dbReference type="NCBI Taxonomy" id="206669"/>
    <lineage>
        <taxon>Eukaryota</taxon>
        <taxon>Metazoa</taxon>
        <taxon>Echinodermata</taxon>
        <taxon>Eleutherozoa</taxon>
        <taxon>Echinozoa</taxon>
        <taxon>Holothuroidea</taxon>
        <taxon>Aspidochirotacea</taxon>
        <taxon>Aspidochirotida</taxon>
        <taxon>Holothuriidae</taxon>
        <taxon>Holothuria</taxon>
    </lineage>
</organism>
<comment type="caution">
    <text evidence="2">The sequence shown here is derived from an EMBL/GenBank/DDBJ whole genome shotgun (WGS) entry which is preliminary data.</text>
</comment>
<dbReference type="PANTHER" id="PTHR33480">
    <property type="entry name" value="SET DOMAIN-CONTAINING PROTEIN-RELATED"/>
    <property type="match status" value="1"/>
</dbReference>
<feature type="compositionally biased region" description="Basic residues" evidence="1">
    <location>
        <begin position="136"/>
        <end position="147"/>
    </location>
</feature>
<evidence type="ECO:0000313" key="2">
    <source>
        <dbReference type="EMBL" id="KAJ8018943.1"/>
    </source>
</evidence>
<evidence type="ECO:0000256" key="1">
    <source>
        <dbReference type="SAM" id="MobiDB-lite"/>
    </source>
</evidence>
<dbReference type="EMBL" id="JAIZAY010000134">
    <property type="protein sequence ID" value="KAJ8018943.1"/>
    <property type="molecule type" value="Genomic_DNA"/>
</dbReference>
<dbReference type="AlphaFoldDB" id="A0A9Q0YAA5"/>
<accession>A0A9Q0YAA5</accession>
<feature type="compositionally biased region" description="Acidic residues" evidence="1">
    <location>
        <begin position="64"/>
        <end position="81"/>
    </location>
</feature>
<keyword evidence="3" id="KW-1185">Reference proteome</keyword>
<sequence length="219" mass="25079">MQLVRDLSSYSRSSVRRQSCCCPEIVTSKRGISQSKTYHPAVEDLNADRDGFGLRLLPVKGEGDDNGDDDDDDDDDHDDDETKGNISLDGEECNTLSEDKEETCNVADDREDSIASFEEKNISDYTGEDNQESSGRRKKRNYNRRTPWKPQEKTCVIKYFQDAINTGSNPSRTMCEMALQQNPVLKGRTWSKIKDFVVAERKRKLKRLQKKTDRQLIVL</sequence>
<name>A0A9Q0YAA5_HOLLE</name>
<gene>
    <name evidence="2" type="ORF">HOLleu_42783</name>
</gene>
<feature type="region of interest" description="Disordered" evidence="1">
    <location>
        <begin position="55"/>
        <end position="147"/>
    </location>
</feature>
<protein>
    <submittedName>
        <fullName evidence="2">Uncharacterized protein</fullName>
    </submittedName>
</protein>
<evidence type="ECO:0000313" key="3">
    <source>
        <dbReference type="Proteomes" id="UP001152320"/>
    </source>
</evidence>
<dbReference type="Proteomes" id="UP001152320">
    <property type="component" value="Unassembled WGS sequence"/>
</dbReference>